<dbReference type="Pfam" id="PF17863">
    <property type="entry name" value="AAA_lid_2"/>
    <property type="match status" value="1"/>
</dbReference>
<dbReference type="SMART" id="SM00382">
    <property type="entry name" value="AAA"/>
    <property type="match status" value="1"/>
</dbReference>
<dbReference type="SUPFAM" id="SSF52540">
    <property type="entry name" value="P-loop containing nucleoside triphosphate hydrolases"/>
    <property type="match status" value="1"/>
</dbReference>
<dbReference type="InterPro" id="IPR027417">
    <property type="entry name" value="P-loop_NTPase"/>
</dbReference>
<dbReference type="InterPro" id="IPR041628">
    <property type="entry name" value="ChlI/MoxR_AAA_lid"/>
</dbReference>
<dbReference type="Proteomes" id="UP001595998">
    <property type="component" value="Unassembled WGS sequence"/>
</dbReference>
<dbReference type="PANTHER" id="PTHR35023:SF1">
    <property type="entry name" value="MG-PROTOPORPHYRIN IX CHELATASE"/>
    <property type="match status" value="1"/>
</dbReference>
<dbReference type="InterPro" id="IPR003593">
    <property type="entry name" value="AAA+_ATPase"/>
</dbReference>
<dbReference type="PANTHER" id="PTHR35023">
    <property type="entry name" value="CHELATASE-RELATED"/>
    <property type="match status" value="1"/>
</dbReference>
<sequence length="589" mass="61159">MSRPPVVPPAGSASSGGQYPLSAVAHQPELTLALALLAVAPALGGVLIRGDRGAAKSTAARGLAALLPPLAGGQAAPFVNLPLGASEERVVGSLDLDAALRGEARLKAGLMVAAHGGVLYIDEVNLLPDHLVDVLLDAAAMGVHRVQRDGLNVEQAARFALVGSMNPEEGGLRPQFLDRFGLCVDVQAPRDPAARAEIMRRRMEFESDPAGFQARWQPQEQALQGRISRARDRLGAVALPDPLLTVIAQLSGEAGVRSLRADLVLLRAAQALAALEERTTVEEPDLHRVAPLVLNHRRDPRLPPPPSPPPPEPTTPPPAAGQEDGGPSDEASSPGSSNGKGPEHVLPPTPGARPLLLGTARVSGRHAGEEARGRVVRSAPDPQATVLAMPDTLRAAVLRGGGQPFDLRQEDFHAPVLEERRGRRVLFVADASGSMGVQGRVGAVKGAMLAVLEEQTRRDRVALITFRATGATLALDWTTDAARAEAAIAAAPTGGRTPLAHALVLAREVLQAQPGAELVLFTDGRANVGLSPGGEAWAEALAAAGQLRGHSALVVDTEAGHLRLGRARALAEALGASCQPLLPADVGVL</sequence>
<evidence type="ECO:0000256" key="1">
    <source>
        <dbReference type="SAM" id="MobiDB-lite"/>
    </source>
</evidence>
<dbReference type="RefSeq" id="WP_380036180.1">
    <property type="nucleotide sequence ID" value="NZ_JBHSEH010000004.1"/>
</dbReference>
<dbReference type="Gene3D" id="3.40.50.410">
    <property type="entry name" value="von Willebrand factor, type A domain"/>
    <property type="match status" value="1"/>
</dbReference>
<dbReference type="InterPro" id="IPR011704">
    <property type="entry name" value="ATPase_dyneun-rel_AAA"/>
</dbReference>
<dbReference type="Gene3D" id="1.10.8.80">
    <property type="entry name" value="Magnesium chelatase subunit I, C-Terminal domain"/>
    <property type="match status" value="1"/>
</dbReference>
<dbReference type="SUPFAM" id="SSF53300">
    <property type="entry name" value="vWA-like"/>
    <property type="match status" value="1"/>
</dbReference>
<organism evidence="3 4">
    <name type="scientific">Deinococcus navajonensis</name>
    <dbReference type="NCBI Taxonomy" id="309884"/>
    <lineage>
        <taxon>Bacteria</taxon>
        <taxon>Thermotogati</taxon>
        <taxon>Deinococcota</taxon>
        <taxon>Deinococci</taxon>
        <taxon>Deinococcales</taxon>
        <taxon>Deinococcaceae</taxon>
        <taxon>Deinococcus</taxon>
    </lineage>
</organism>
<protein>
    <submittedName>
        <fullName evidence="3">VWA domain-containing protein</fullName>
    </submittedName>
</protein>
<feature type="compositionally biased region" description="Polar residues" evidence="1">
    <location>
        <begin position="330"/>
        <end position="339"/>
    </location>
</feature>
<gene>
    <name evidence="3" type="ORF">ACFOZ9_02785</name>
</gene>
<dbReference type="Gene3D" id="3.40.50.300">
    <property type="entry name" value="P-loop containing nucleotide triphosphate hydrolases"/>
    <property type="match status" value="1"/>
</dbReference>
<evidence type="ECO:0000313" key="3">
    <source>
        <dbReference type="EMBL" id="MFC4425122.1"/>
    </source>
</evidence>
<evidence type="ECO:0000313" key="4">
    <source>
        <dbReference type="Proteomes" id="UP001595998"/>
    </source>
</evidence>
<comment type="caution">
    <text evidence="3">The sequence shown here is derived from an EMBL/GenBank/DDBJ whole genome shotgun (WGS) entry which is preliminary data.</text>
</comment>
<dbReference type="EMBL" id="JBHSEH010000004">
    <property type="protein sequence ID" value="MFC4425122.1"/>
    <property type="molecule type" value="Genomic_DNA"/>
</dbReference>
<reference evidence="4" key="1">
    <citation type="journal article" date="2019" name="Int. J. Syst. Evol. Microbiol.">
        <title>The Global Catalogue of Microorganisms (GCM) 10K type strain sequencing project: providing services to taxonomists for standard genome sequencing and annotation.</title>
        <authorList>
            <consortium name="The Broad Institute Genomics Platform"/>
            <consortium name="The Broad Institute Genome Sequencing Center for Infectious Disease"/>
            <person name="Wu L."/>
            <person name="Ma J."/>
        </authorList>
    </citation>
    <scope>NUCLEOTIDE SEQUENCE [LARGE SCALE GENOMIC DNA]</scope>
    <source>
        <strain evidence="4">CCUG 56029</strain>
    </source>
</reference>
<evidence type="ECO:0000259" key="2">
    <source>
        <dbReference type="PROSITE" id="PS50234"/>
    </source>
</evidence>
<keyword evidence="4" id="KW-1185">Reference proteome</keyword>
<dbReference type="InterPro" id="IPR036465">
    <property type="entry name" value="vWFA_dom_sf"/>
</dbReference>
<dbReference type="PROSITE" id="PS50234">
    <property type="entry name" value="VWFA"/>
    <property type="match status" value="1"/>
</dbReference>
<proteinExistence type="predicted"/>
<dbReference type="InterPro" id="IPR002035">
    <property type="entry name" value="VWF_A"/>
</dbReference>
<dbReference type="Pfam" id="PF07728">
    <property type="entry name" value="AAA_5"/>
    <property type="match status" value="1"/>
</dbReference>
<feature type="region of interest" description="Disordered" evidence="1">
    <location>
        <begin position="286"/>
        <end position="356"/>
    </location>
</feature>
<dbReference type="Pfam" id="PF13519">
    <property type="entry name" value="VWA_2"/>
    <property type="match status" value="1"/>
</dbReference>
<dbReference type="SMART" id="SM00327">
    <property type="entry name" value="VWA"/>
    <property type="match status" value="1"/>
</dbReference>
<feature type="compositionally biased region" description="Pro residues" evidence="1">
    <location>
        <begin position="302"/>
        <end position="319"/>
    </location>
</feature>
<dbReference type="InterPro" id="IPR052989">
    <property type="entry name" value="Mg-chelatase_DI-like"/>
</dbReference>
<accession>A0ABV8XKL5</accession>
<name>A0ABV8XKL5_9DEIO</name>
<feature type="domain" description="VWFA" evidence="2">
    <location>
        <begin position="424"/>
        <end position="555"/>
    </location>
</feature>